<protein>
    <recommendedName>
        <fullName evidence="4">SET domain-containing protein</fullName>
    </recommendedName>
</protein>
<dbReference type="InterPro" id="IPR046341">
    <property type="entry name" value="SET_dom_sf"/>
</dbReference>
<gene>
    <name evidence="2" type="ORF">Vbra_6650</name>
</gene>
<evidence type="ECO:0008006" key="4">
    <source>
        <dbReference type="Google" id="ProtNLM"/>
    </source>
</evidence>
<dbReference type="Gene3D" id="2.170.270.10">
    <property type="entry name" value="SET domain"/>
    <property type="match status" value="1"/>
</dbReference>
<feature type="region of interest" description="Disordered" evidence="1">
    <location>
        <begin position="332"/>
        <end position="353"/>
    </location>
</feature>
<dbReference type="EMBL" id="CDMY01001028">
    <property type="protein sequence ID" value="CEM39231.1"/>
    <property type="molecule type" value="Genomic_DNA"/>
</dbReference>
<feature type="region of interest" description="Disordered" evidence="1">
    <location>
        <begin position="470"/>
        <end position="522"/>
    </location>
</feature>
<evidence type="ECO:0000256" key="1">
    <source>
        <dbReference type="SAM" id="MobiDB-lite"/>
    </source>
</evidence>
<feature type="compositionally biased region" description="Acidic residues" evidence="1">
    <location>
        <begin position="241"/>
        <end position="253"/>
    </location>
</feature>
<evidence type="ECO:0000313" key="2">
    <source>
        <dbReference type="EMBL" id="CEM39231.1"/>
    </source>
</evidence>
<feature type="region of interest" description="Disordered" evidence="1">
    <location>
        <begin position="794"/>
        <end position="814"/>
    </location>
</feature>
<accession>A0A0G4H6A1</accession>
<feature type="region of interest" description="Disordered" evidence="1">
    <location>
        <begin position="623"/>
        <end position="681"/>
    </location>
</feature>
<feature type="compositionally biased region" description="Low complexity" evidence="1">
    <location>
        <begin position="636"/>
        <end position="676"/>
    </location>
</feature>
<keyword evidence="3" id="KW-1185">Reference proteome</keyword>
<dbReference type="Proteomes" id="UP000041254">
    <property type="component" value="Unassembled WGS sequence"/>
</dbReference>
<feature type="compositionally biased region" description="Basic and acidic residues" evidence="1">
    <location>
        <begin position="507"/>
        <end position="516"/>
    </location>
</feature>
<feature type="compositionally biased region" description="Basic residues" evidence="1">
    <location>
        <begin position="226"/>
        <end position="235"/>
    </location>
</feature>
<dbReference type="SUPFAM" id="SSF82199">
    <property type="entry name" value="SET domain"/>
    <property type="match status" value="1"/>
</dbReference>
<feature type="region of interest" description="Disordered" evidence="1">
    <location>
        <begin position="1"/>
        <end position="26"/>
    </location>
</feature>
<sequence length="814" mass="87958">MNEGDEAVIVPEPPTAGQPNTSAWRRASGPERYWPEQVRFVSGTAINMEHVWRLLEKKSNGAVNNAPGRIFETMWHNGQEFRHLKLPLQQERAEVIANIALDLVAHQKAFYMKVSATRMKDIVAEMLLQEDELLETIKITDTDHPAYKDRSEQKKGHYGCMAIAKKEIGKYTAIGLYGGDLIPDDDNNPYRQKVLRSEGWSQYYSYSVTAYRTGKGAGTHQVGAAKRGKGRRGKSNRPSVDTDDEGNDDDDGMMNDPRFTRKKANVVVLPCQYYGIPLICHVTLEDVAEGEELLVRYGSSFWDPIDQQNKQQLREYKVRDEMQQERFIEVKKEKGESEQQEQQLRGQLADRDRQVADLKQQLAAALQGNASREGDQGGQPLDGARQDVQAPLVAVKQEPIDSPPMRAAPDPNIPPFGVAGGLPPSPHPDPIPHLPTAAPIAPSYTGPAVAYPFTAPAFFPADHRMSDEALGGKRKRAGEGKGVSDGALGDDDEGLPYVKRPPPSESRSGEEEKVDPGDLFDSIPVDEDGQLWSVGSIGHPEGRCHPCNYVRAPGGCRHGVKCQDCHLKHPPKWRKEVLRRRLAALDKERHPDVAAELTPMLEEMVTKKKYDRALGLLQEAEGMTAGPGQPQARQHSTGPSSSGMSSSSSTPFVASGAYAQPQQQQQAYDGAAAGPGVPAMHGPSTAMKMGMVGGPRFPRPGASGTGAHGHGFATDMYFGGAGGGGGMMSMSAGGGSMSVGSSGMGMGGGRSPMYGASTMAPPWRTQPGPGQRQGTRPFMSPHTVGGNLGSMAGPGWQGWNGGGMHGVGWPREGR</sequence>
<proteinExistence type="predicted"/>
<dbReference type="InParanoid" id="A0A0G4H6A1"/>
<feature type="compositionally biased region" description="Gly residues" evidence="1">
    <location>
        <begin position="795"/>
        <end position="806"/>
    </location>
</feature>
<organism evidence="2 3">
    <name type="scientific">Vitrella brassicaformis (strain CCMP3155)</name>
    <dbReference type="NCBI Taxonomy" id="1169540"/>
    <lineage>
        <taxon>Eukaryota</taxon>
        <taxon>Sar</taxon>
        <taxon>Alveolata</taxon>
        <taxon>Colpodellida</taxon>
        <taxon>Vitrellaceae</taxon>
        <taxon>Vitrella</taxon>
    </lineage>
</organism>
<dbReference type="VEuPathDB" id="CryptoDB:Vbra_6650"/>
<dbReference type="AlphaFoldDB" id="A0A0G4H6A1"/>
<reference evidence="2 3" key="1">
    <citation type="submission" date="2014-11" db="EMBL/GenBank/DDBJ databases">
        <authorList>
            <person name="Zhu J."/>
            <person name="Qi W."/>
            <person name="Song R."/>
        </authorList>
    </citation>
    <scope>NUCLEOTIDE SEQUENCE [LARGE SCALE GENOMIC DNA]</scope>
</reference>
<evidence type="ECO:0000313" key="3">
    <source>
        <dbReference type="Proteomes" id="UP000041254"/>
    </source>
</evidence>
<name>A0A0G4H6A1_VITBC</name>
<feature type="region of interest" description="Disordered" evidence="1">
    <location>
        <begin position="217"/>
        <end position="256"/>
    </location>
</feature>